<dbReference type="GO" id="GO:0006094">
    <property type="term" value="P:gluconeogenesis"/>
    <property type="evidence" value="ECO:0007669"/>
    <property type="project" value="TreeGrafter"/>
</dbReference>
<protein>
    <submittedName>
        <fullName evidence="6">Uncharacterized protein</fullName>
    </submittedName>
</protein>
<reference evidence="6" key="1">
    <citation type="submission" date="2025-08" db="UniProtKB">
        <authorList>
            <consortium name="Ensembl"/>
        </authorList>
    </citation>
    <scope>IDENTIFICATION</scope>
</reference>
<dbReference type="Ensembl" id="ENSCCRT00000161539.1">
    <property type="protein sequence ID" value="ENSCCRP00000178787.1"/>
    <property type="gene ID" value="ENSCCRG00000064700.1"/>
</dbReference>
<dbReference type="GO" id="GO:0004346">
    <property type="term" value="F:glucose-6-phosphatase activity"/>
    <property type="evidence" value="ECO:0007669"/>
    <property type="project" value="TreeGrafter"/>
</dbReference>
<dbReference type="PANTHER" id="PTHR12591:SF5">
    <property type="entry name" value="GLUCOSE-6-PHOSPHATASE"/>
    <property type="match status" value="1"/>
</dbReference>
<accession>A0A9J8D8U6</accession>
<feature type="transmembrane region" description="Helical" evidence="5">
    <location>
        <begin position="70"/>
        <end position="88"/>
    </location>
</feature>
<name>A0A9J8D8U6_CYPCA</name>
<dbReference type="GO" id="GO:0016020">
    <property type="term" value="C:membrane"/>
    <property type="evidence" value="ECO:0007669"/>
    <property type="project" value="UniProtKB-SubCell"/>
</dbReference>
<evidence type="ECO:0000256" key="4">
    <source>
        <dbReference type="ARBA" id="ARBA00023136"/>
    </source>
</evidence>
<evidence type="ECO:0000256" key="2">
    <source>
        <dbReference type="ARBA" id="ARBA00022692"/>
    </source>
</evidence>
<organism evidence="6 7">
    <name type="scientific">Cyprinus carpio carpio</name>
    <dbReference type="NCBI Taxonomy" id="630221"/>
    <lineage>
        <taxon>Eukaryota</taxon>
        <taxon>Metazoa</taxon>
        <taxon>Chordata</taxon>
        <taxon>Craniata</taxon>
        <taxon>Vertebrata</taxon>
        <taxon>Euteleostomi</taxon>
        <taxon>Actinopterygii</taxon>
        <taxon>Neopterygii</taxon>
        <taxon>Teleostei</taxon>
        <taxon>Ostariophysi</taxon>
        <taxon>Cypriniformes</taxon>
        <taxon>Cyprinidae</taxon>
        <taxon>Cyprininae</taxon>
        <taxon>Cyprinus</taxon>
    </lineage>
</organism>
<dbReference type="Proteomes" id="UP001108240">
    <property type="component" value="Unplaced"/>
</dbReference>
<dbReference type="PANTHER" id="PTHR12591">
    <property type="entry name" value="GLUCOSE-6-PHOSPHATASE"/>
    <property type="match status" value="1"/>
</dbReference>
<evidence type="ECO:0000256" key="3">
    <source>
        <dbReference type="ARBA" id="ARBA00022989"/>
    </source>
</evidence>
<reference evidence="6" key="2">
    <citation type="submission" date="2025-09" db="UniProtKB">
        <authorList>
            <consortium name="Ensembl"/>
        </authorList>
    </citation>
    <scope>IDENTIFICATION</scope>
</reference>
<keyword evidence="2 5" id="KW-0812">Transmembrane</keyword>
<evidence type="ECO:0000313" key="6">
    <source>
        <dbReference type="Ensembl" id="ENSCCRP00000178787.1"/>
    </source>
</evidence>
<evidence type="ECO:0000313" key="7">
    <source>
        <dbReference type="Proteomes" id="UP001108240"/>
    </source>
</evidence>
<keyword evidence="3 5" id="KW-1133">Transmembrane helix</keyword>
<keyword evidence="7" id="KW-1185">Reference proteome</keyword>
<evidence type="ECO:0000256" key="1">
    <source>
        <dbReference type="ARBA" id="ARBA00004141"/>
    </source>
</evidence>
<proteinExistence type="predicted"/>
<dbReference type="GO" id="GO:0051156">
    <property type="term" value="P:glucose 6-phosphate metabolic process"/>
    <property type="evidence" value="ECO:0007669"/>
    <property type="project" value="TreeGrafter"/>
</dbReference>
<dbReference type="AlphaFoldDB" id="A0A9J8D8U6"/>
<sequence>MMHFYIILRYIHRVLFGERPYWWVHETKFYGPIKRPELQQFSITCETGPAVLSILAERKLPPLRYRVLQLMLWMLLGLVELLVCMSIVSQPSSQTRSSVELFQSAVDLERRSEEEHQRDCVPALLHRGFLCASESRGCGSAVDIGKGPEMVPQSRLGPFGHHPLRQPAEEHGHSFWSGTWPPLVRLQRNSRQETQQRLFQDRMYWCVAGVAAASGQVTSYFYSLSFCKSAVALVLPTALIPGVIYWMFIKKQS</sequence>
<comment type="subcellular location">
    <subcellularLocation>
        <location evidence="1">Membrane</location>
        <topology evidence="1">Multi-pass membrane protein</topology>
    </subcellularLocation>
</comment>
<keyword evidence="4 5" id="KW-0472">Membrane</keyword>
<evidence type="ECO:0000256" key="5">
    <source>
        <dbReference type="SAM" id="Phobius"/>
    </source>
</evidence>
<feature type="transmembrane region" description="Helical" evidence="5">
    <location>
        <begin position="203"/>
        <end position="223"/>
    </location>
</feature>
<feature type="transmembrane region" description="Helical" evidence="5">
    <location>
        <begin position="229"/>
        <end position="248"/>
    </location>
</feature>